<evidence type="ECO:0000256" key="4">
    <source>
        <dbReference type="ARBA" id="ARBA00030762"/>
    </source>
</evidence>
<dbReference type="InterPro" id="IPR051804">
    <property type="entry name" value="Carb_Metab_Reg_Kinase/Isom"/>
</dbReference>
<dbReference type="InterPro" id="IPR014710">
    <property type="entry name" value="RmlC-like_jellyroll"/>
</dbReference>
<dbReference type="PANTHER" id="PTHR42742:SF3">
    <property type="entry name" value="FRUCTOKINASE"/>
    <property type="match status" value="1"/>
</dbReference>
<dbReference type="AlphaFoldDB" id="A0A1M6KNM5"/>
<protein>
    <recommendedName>
        <fullName evidence="3">Phosphohexomutase</fullName>
    </recommendedName>
    <alternativeName>
        <fullName evidence="4">Phosphomannose isomerase</fullName>
    </alternativeName>
</protein>
<dbReference type="CDD" id="cd07010">
    <property type="entry name" value="cupin_PMI_type_I_N_bac"/>
    <property type="match status" value="1"/>
</dbReference>
<dbReference type="SUPFAM" id="SSF51182">
    <property type="entry name" value="RmlC-like cupins"/>
    <property type="match status" value="1"/>
</dbReference>
<dbReference type="RefSeq" id="WP_072902012.1">
    <property type="nucleotide sequence ID" value="NZ_FRAD01000004.1"/>
</dbReference>
<keyword evidence="10" id="KW-1185">Reference proteome</keyword>
<dbReference type="EMBL" id="FRAD01000004">
    <property type="protein sequence ID" value="SHJ60531.1"/>
    <property type="molecule type" value="Genomic_DNA"/>
</dbReference>
<feature type="binding site" evidence="5">
    <location>
        <position position="173"/>
    </location>
    <ligand>
        <name>Zn(2+)</name>
        <dbReference type="ChEBI" id="CHEBI:29105"/>
    </ligand>
</feature>
<name>A0A1M6KNM5_9CLOT</name>
<dbReference type="InterPro" id="IPR011051">
    <property type="entry name" value="RmlC_Cupin_sf"/>
</dbReference>
<dbReference type="GO" id="GO:0004476">
    <property type="term" value="F:mannose-6-phosphate isomerase activity"/>
    <property type="evidence" value="ECO:0007669"/>
    <property type="project" value="InterPro"/>
</dbReference>
<dbReference type="InterPro" id="IPR016305">
    <property type="entry name" value="Mannose-6-P_Isomerase"/>
</dbReference>
<evidence type="ECO:0000256" key="5">
    <source>
        <dbReference type="PIRSR" id="PIRSR036894-1"/>
    </source>
</evidence>
<gene>
    <name evidence="9" type="ORF">SAMN02745248_00540</name>
</gene>
<sequence>MIFKLIPAYKGYLWGGNKLKKDFNKDCEENIIAESWELSCHKDGQSTIGTGKFKGKTLKNFLEEENYRPLGENCVEFSEMPVLIKLIDANKPLSVQVHPDDHYAKQNEGQSGKTEMWYVLDAEPDSKIYYGFNRNITKEEFLKRIEDKSIMEVLNAVEVKKGDVFFLEPGTVHAIGAGIVVAEVQESSNVTYRIYDYDRKDSKGNHRELHVNKAVEVLNFNKQRDRYRFGEHIAKCKYFTVDEEKVNGVYNDEATEDTFHSLLILKGCGKIQCGEEKLELKKGDSIFICAGSGKYTIEGRCNLIKTTVEK</sequence>
<dbReference type="GO" id="GO:0005975">
    <property type="term" value="P:carbohydrate metabolic process"/>
    <property type="evidence" value="ECO:0007669"/>
    <property type="project" value="InterPro"/>
</dbReference>
<comment type="cofactor">
    <cofactor evidence="5">
        <name>Zn(2+)</name>
        <dbReference type="ChEBI" id="CHEBI:29105"/>
    </cofactor>
    <text evidence="5">Binds 1 zinc ion per subunit.</text>
</comment>
<keyword evidence="1 5" id="KW-0479">Metal-binding</keyword>
<dbReference type="Proteomes" id="UP000183952">
    <property type="component" value="Unassembled WGS sequence"/>
</dbReference>
<evidence type="ECO:0000256" key="6">
    <source>
        <dbReference type="PIRSR" id="PIRSR036894-2"/>
    </source>
</evidence>
<evidence type="ECO:0000256" key="3">
    <source>
        <dbReference type="ARBA" id="ARBA00029741"/>
    </source>
</evidence>
<dbReference type="PRINTS" id="PR00714">
    <property type="entry name" value="MAN6PISMRASE"/>
</dbReference>
<feature type="active site" evidence="6">
    <location>
        <position position="193"/>
    </location>
</feature>
<dbReference type="Pfam" id="PF20511">
    <property type="entry name" value="PMI_typeI_cat"/>
    <property type="match status" value="1"/>
</dbReference>
<evidence type="ECO:0000259" key="8">
    <source>
        <dbReference type="Pfam" id="PF21621"/>
    </source>
</evidence>
<dbReference type="InterPro" id="IPR014628">
    <property type="entry name" value="Man6P_isomerase_Firm_short"/>
</dbReference>
<proteinExistence type="predicted"/>
<dbReference type="PANTHER" id="PTHR42742">
    <property type="entry name" value="TRANSCRIPTIONAL REPRESSOR MPRA"/>
    <property type="match status" value="1"/>
</dbReference>
<evidence type="ECO:0000313" key="10">
    <source>
        <dbReference type="Proteomes" id="UP000183952"/>
    </source>
</evidence>
<dbReference type="InterPro" id="IPR049071">
    <property type="entry name" value="MPI_cupin_dom"/>
</dbReference>
<dbReference type="STRING" id="1121331.SAMN02745248_00540"/>
<evidence type="ECO:0000313" key="9">
    <source>
        <dbReference type="EMBL" id="SHJ60531.1"/>
    </source>
</evidence>
<feature type="domain" description="Phosphomannose isomerase type I catalytic" evidence="7">
    <location>
        <begin position="2"/>
        <end position="110"/>
    </location>
</feature>
<dbReference type="Gene3D" id="2.60.120.10">
    <property type="entry name" value="Jelly Rolls"/>
    <property type="match status" value="2"/>
</dbReference>
<dbReference type="OrthoDB" id="9808275at2"/>
<feature type="binding site" evidence="5">
    <location>
        <position position="98"/>
    </location>
    <ligand>
        <name>Zn(2+)</name>
        <dbReference type="ChEBI" id="CHEBI:29105"/>
    </ligand>
</feature>
<evidence type="ECO:0000256" key="2">
    <source>
        <dbReference type="ARBA" id="ARBA00022833"/>
    </source>
</evidence>
<keyword evidence="9" id="KW-0413">Isomerase</keyword>
<evidence type="ECO:0000259" key="7">
    <source>
        <dbReference type="Pfam" id="PF20511"/>
    </source>
</evidence>
<reference evidence="9 10" key="1">
    <citation type="submission" date="2016-11" db="EMBL/GenBank/DDBJ databases">
        <authorList>
            <person name="Jaros S."/>
            <person name="Januszkiewicz K."/>
            <person name="Wedrychowicz H."/>
        </authorList>
    </citation>
    <scope>NUCLEOTIDE SEQUENCE [LARGE SCALE GENOMIC DNA]</scope>
    <source>
        <strain evidence="9 10">DSM 3090</strain>
    </source>
</reference>
<feature type="domain" description="Mannose-6-phosphate isomerase cupin" evidence="8">
    <location>
        <begin position="234"/>
        <end position="306"/>
    </location>
</feature>
<dbReference type="GO" id="GO:0009298">
    <property type="term" value="P:GDP-mannose biosynthetic process"/>
    <property type="evidence" value="ECO:0007669"/>
    <property type="project" value="InterPro"/>
</dbReference>
<accession>A0A1M6KNM5</accession>
<dbReference type="InterPro" id="IPR046457">
    <property type="entry name" value="PMI_typeI_cat"/>
</dbReference>
<evidence type="ECO:0000256" key="1">
    <source>
        <dbReference type="ARBA" id="ARBA00022723"/>
    </source>
</evidence>
<keyword evidence="2 5" id="KW-0862">Zinc</keyword>
<dbReference type="PIRSF" id="PIRSF036894">
    <property type="entry name" value="PMI_Firm_short"/>
    <property type="match status" value="1"/>
</dbReference>
<dbReference type="Pfam" id="PF21621">
    <property type="entry name" value="MPI_cupin_dom"/>
    <property type="match status" value="1"/>
</dbReference>
<feature type="binding site" evidence="5">
    <location>
        <position position="115"/>
    </location>
    <ligand>
        <name>Zn(2+)</name>
        <dbReference type="ChEBI" id="CHEBI:29105"/>
    </ligand>
</feature>
<organism evidence="9 10">
    <name type="scientific">Hathewaya proteolytica DSM 3090</name>
    <dbReference type="NCBI Taxonomy" id="1121331"/>
    <lineage>
        <taxon>Bacteria</taxon>
        <taxon>Bacillati</taxon>
        <taxon>Bacillota</taxon>
        <taxon>Clostridia</taxon>
        <taxon>Eubacteriales</taxon>
        <taxon>Clostridiaceae</taxon>
        <taxon>Hathewaya</taxon>
    </lineage>
</organism>
<dbReference type="GO" id="GO:0008270">
    <property type="term" value="F:zinc ion binding"/>
    <property type="evidence" value="ECO:0007669"/>
    <property type="project" value="InterPro"/>
</dbReference>